<comment type="similarity">
    <text evidence="1">Belongs to the CWC16 family.</text>
</comment>
<dbReference type="AlphaFoldDB" id="A0A6A6S261"/>
<protein>
    <submittedName>
        <fullName evidence="3">DUF572-domain-containing protein</fullName>
    </submittedName>
</protein>
<feature type="region of interest" description="Disordered" evidence="2">
    <location>
        <begin position="11"/>
        <end position="31"/>
    </location>
</feature>
<name>A0A6A6S261_9PLEO</name>
<evidence type="ECO:0000256" key="2">
    <source>
        <dbReference type="SAM" id="MobiDB-lite"/>
    </source>
</evidence>
<dbReference type="GO" id="GO:0005684">
    <property type="term" value="C:U2-type spliceosomal complex"/>
    <property type="evidence" value="ECO:0007669"/>
    <property type="project" value="TreeGrafter"/>
</dbReference>
<keyword evidence="4" id="KW-1185">Reference proteome</keyword>
<dbReference type="EMBL" id="MU006783">
    <property type="protein sequence ID" value="KAF2641171.1"/>
    <property type="molecule type" value="Genomic_DNA"/>
</dbReference>
<dbReference type="InterPro" id="IPR007590">
    <property type="entry name" value="Saf4/Yju2"/>
</dbReference>
<dbReference type="OrthoDB" id="360327at2759"/>
<feature type="compositionally biased region" description="Polar residues" evidence="2">
    <location>
        <begin position="338"/>
        <end position="351"/>
    </location>
</feature>
<dbReference type="Proteomes" id="UP000799753">
    <property type="component" value="Unassembled WGS sequence"/>
</dbReference>
<evidence type="ECO:0000313" key="3">
    <source>
        <dbReference type="EMBL" id="KAF2641171.1"/>
    </source>
</evidence>
<dbReference type="GO" id="GO:0071014">
    <property type="term" value="C:post-mRNA release spliceosomal complex"/>
    <property type="evidence" value="ECO:0007669"/>
    <property type="project" value="TreeGrafter"/>
</dbReference>
<feature type="compositionally biased region" description="Polar residues" evidence="2">
    <location>
        <begin position="18"/>
        <end position="31"/>
    </location>
</feature>
<reference evidence="3" key="1">
    <citation type="journal article" date="2020" name="Stud. Mycol.">
        <title>101 Dothideomycetes genomes: a test case for predicting lifestyles and emergence of pathogens.</title>
        <authorList>
            <person name="Haridas S."/>
            <person name="Albert R."/>
            <person name="Binder M."/>
            <person name="Bloem J."/>
            <person name="Labutti K."/>
            <person name="Salamov A."/>
            <person name="Andreopoulos B."/>
            <person name="Baker S."/>
            <person name="Barry K."/>
            <person name="Bills G."/>
            <person name="Bluhm B."/>
            <person name="Cannon C."/>
            <person name="Castanera R."/>
            <person name="Culley D."/>
            <person name="Daum C."/>
            <person name="Ezra D."/>
            <person name="Gonzalez J."/>
            <person name="Henrissat B."/>
            <person name="Kuo A."/>
            <person name="Liang C."/>
            <person name="Lipzen A."/>
            <person name="Lutzoni F."/>
            <person name="Magnuson J."/>
            <person name="Mondo S."/>
            <person name="Nolan M."/>
            <person name="Ohm R."/>
            <person name="Pangilinan J."/>
            <person name="Park H.-J."/>
            <person name="Ramirez L."/>
            <person name="Alfaro M."/>
            <person name="Sun H."/>
            <person name="Tritt A."/>
            <person name="Yoshinaga Y."/>
            <person name="Zwiers L.-H."/>
            <person name="Turgeon B."/>
            <person name="Goodwin S."/>
            <person name="Spatafora J."/>
            <person name="Crous P."/>
            <person name="Grigoriev I."/>
        </authorList>
    </citation>
    <scope>NUCLEOTIDE SEQUENCE</scope>
    <source>
        <strain evidence="3">CBS 473.64</strain>
    </source>
</reference>
<dbReference type="Pfam" id="PF04502">
    <property type="entry name" value="Saf4_Yju2"/>
    <property type="match status" value="1"/>
</dbReference>
<dbReference type="GO" id="GO:0000398">
    <property type="term" value="P:mRNA splicing, via spliceosome"/>
    <property type="evidence" value="ECO:0007669"/>
    <property type="project" value="InterPro"/>
</dbReference>
<feature type="region of interest" description="Disordered" evidence="2">
    <location>
        <begin position="321"/>
        <end position="371"/>
    </location>
</feature>
<accession>A0A6A6S261</accession>
<gene>
    <name evidence="3" type="ORF">P280DRAFT_304148</name>
</gene>
<evidence type="ECO:0000313" key="4">
    <source>
        <dbReference type="Proteomes" id="UP000799753"/>
    </source>
</evidence>
<dbReference type="PANTHER" id="PTHR12111:SF2">
    <property type="entry name" value="SPLICING FACTOR YJU2B-RELATED"/>
    <property type="match status" value="1"/>
</dbReference>
<sequence length="371" mass="41987">MQGFNMGRYYPPDASNPPRFNTTHPLGSRANKSSQGILTVRFELPFAVWCNTCKPAAIIGQGVRFNAEKKKVGNYHSTPIWSFRMKHTACGAWWDIRTDPKNAEYVVFEGARRRDYGDGEKGVEEGEGGELRFLTEEEREKRRADAFAGFEGKVEEKQLVDVQRKRVEELYEGAEVWRDPYEVNARLRKDFRVKRKAWKKEDKVKEGMQDKYSLGMDIVDETEGDRARAKFVGFGGADTSADRLEDVVRKPMFEESGNQALMQVAPRGSKKLKAEIRKENCRNVLQHTLVGNSRASIDPFLSHQATEAKTTSKMKLGLLKRKRDAEPVPATNAEETTEISTTAKTMPVSHSESSEKDIPAKPALLVDYDSD</sequence>
<organism evidence="3 4">
    <name type="scientific">Massarina eburnea CBS 473.64</name>
    <dbReference type="NCBI Taxonomy" id="1395130"/>
    <lineage>
        <taxon>Eukaryota</taxon>
        <taxon>Fungi</taxon>
        <taxon>Dikarya</taxon>
        <taxon>Ascomycota</taxon>
        <taxon>Pezizomycotina</taxon>
        <taxon>Dothideomycetes</taxon>
        <taxon>Pleosporomycetidae</taxon>
        <taxon>Pleosporales</taxon>
        <taxon>Massarineae</taxon>
        <taxon>Massarinaceae</taxon>
        <taxon>Massarina</taxon>
    </lineage>
</organism>
<dbReference type="PANTHER" id="PTHR12111">
    <property type="entry name" value="SPLICING FACTOR YJU2"/>
    <property type="match status" value="1"/>
</dbReference>
<evidence type="ECO:0000256" key="1">
    <source>
        <dbReference type="ARBA" id="ARBA00005595"/>
    </source>
</evidence>
<proteinExistence type="inferred from homology"/>